<dbReference type="RefSeq" id="WP_346188415.1">
    <property type="nucleotide sequence ID" value="NZ_BAABRL010000005.1"/>
</dbReference>
<sequence>MKQKKLNSLLSAVAVGFIALVTPVFGQTGKVDVDDPKFDVLQSPEFGGNTNKKSFKPKDWLEAEAKIKIEMPKSYDKAFIDRVTVKWKIAVKNPEGKGYILLEKEVNHVNVPVDEDVYVSIYISPNTIKRISGNDRASKSIIKSVGGEILVNGQAAHNKSGLFSTDGKPGWWNSSSMSRNDSIPLLNKDETPFKALWYDRYAEIEKKR</sequence>
<feature type="chain" id="PRO_5047242067" evidence="1">
    <location>
        <begin position="27"/>
        <end position="208"/>
    </location>
</feature>
<dbReference type="Proteomes" id="UP001424741">
    <property type="component" value="Unassembled WGS sequence"/>
</dbReference>
<keyword evidence="3" id="KW-1185">Reference proteome</keyword>
<keyword evidence="1" id="KW-0732">Signal</keyword>
<accession>A0ABP9V164</accession>
<evidence type="ECO:0000313" key="3">
    <source>
        <dbReference type="Proteomes" id="UP001424741"/>
    </source>
</evidence>
<gene>
    <name evidence="2" type="ORF">Rhal01_01833</name>
</gene>
<dbReference type="EMBL" id="BAABRL010000005">
    <property type="protein sequence ID" value="GAA5495654.1"/>
    <property type="molecule type" value="Genomic_DNA"/>
</dbReference>
<proteinExistence type="predicted"/>
<comment type="caution">
    <text evidence="2">The sequence shown here is derived from an EMBL/GenBank/DDBJ whole genome shotgun (WGS) entry which is preliminary data.</text>
</comment>
<feature type="signal peptide" evidence="1">
    <location>
        <begin position="1"/>
        <end position="26"/>
    </location>
</feature>
<name>A0ABP9V164_9BACT</name>
<reference evidence="2 3" key="1">
    <citation type="submission" date="2024-02" db="EMBL/GenBank/DDBJ databases">
        <title>Rubritalea halochordaticola NBRC 107102.</title>
        <authorList>
            <person name="Ichikawa N."/>
            <person name="Katano-Makiyama Y."/>
            <person name="Hidaka K."/>
        </authorList>
    </citation>
    <scope>NUCLEOTIDE SEQUENCE [LARGE SCALE GENOMIC DNA]</scope>
    <source>
        <strain evidence="2 3">NBRC 107102</strain>
    </source>
</reference>
<dbReference type="NCBIfam" id="NF042424">
    <property type="entry name" value="Amuc_1102_rel"/>
    <property type="match status" value="1"/>
</dbReference>
<protein>
    <submittedName>
        <fullName evidence="2">Uncharacterized protein</fullName>
    </submittedName>
</protein>
<dbReference type="InterPro" id="IPR049970">
    <property type="entry name" value="Amuc_1102-like"/>
</dbReference>
<evidence type="ECO:0000256" key="1">
    <source>
        <dbReference type="SAM" id="SignalP"/>
    </source>
</evidence>
<evidence type="ECO:0000313" key="2">
    <source>
        <dbReference type="EMBL" id="GAA5495654.1"/>
    </source>
</evidence>
<organism evidence="2 3">
    <name type="scientific">Rubritalea halochordaticola</name>
    <dbReference type="NCBI Taxonomy" id="714537"/>
    <lineage>
        <taxon>Bacteria</taxon>
        <taxon>Pseudomonadati</taxon>
        <taxon>Verrucomicrobiota</taxon>
        <taxon>Verrucomicrobiia</taxon>
        <taxon>Verrucomicrobiales</taxon>
        <taxon>Rubritaleaceae</taxon>
        <taxon>Rubritalea</taxon>
    </lineage>
</organism>